<organism evidence="1 2">
    <name type="scientific">Streptomyces capitiformicae</name>
    <dbReference type="NCBI Taxonomy" id="2014920"/>
    <lineage>
        <taxon>Bacteria</taxon>
        <taxon>Bacillati</taxon>
        <taxon>Actinomycetota</taxon>
        <taxon>Actinomycetes</taxon>
        <taxon>Kitasatosporales</taxon>
        <taxon>Streptomycetaceae</taxon>
        <taxon>Streptomyces</taxon>
    </lineage>
</organism>
<protein>
    <submittedName>
        <fullName evidence="1">Uncharacterized protein</fullName>
    </submittedName>
</protein>
<reference evidence="1" key="1">
    <citation type="journal article" date="2014" name="Int. J. Syst. Evol. Microbiol.">
        <title>Complete genome sequence of Corynebacterium casei LMG S-19264T (=DSM 44701T), isolated from a smear-ripened cheese.</title>
        <authorList>
            <consortium name="US DOE Joint Genome Institute (JGI-PGF)"/>
            <person name="Walter F."/>
            <person name="Albersmeier A."/>
            <person name="Kalinowski J."/>
            <person name="Ruckert C."/>
        </authorList>
    </citation>
    <scope>NUCLEOTIDE SEQUENCE</scope>
    <source>
        <strain evidence="1">CGMCC 4.7403</strain>
    </source>
</reference>
<comment type="caution">
    <text evidence="1">The sequence shown here is derived from an EMBL/GenBank/DDBJ whole genome shotgun (WGS) entry which is preliminary data.</text>
</comment>
<gene>
    <name evidence="1" type="ORF">GCM10017771_76550</name>
</gene>
<reference evidence="1" key="2">
    <citation type="submission" date="2020-09" db="EMBL/GenBank/DDBJ databases">
        <authorList>
            <person name="Sun Q."/>
            <person name="Zhou Y."/>
        </authorList>
    </citation>
    <scope>NUCLEOTIDE SEQUENCE</scope>
    <source>
        <strain evidence="1">CGMCC 4.7403</strain>
    </source>
</reference>
<sequence length="155" mass="16897">MKYVIASTSKVDVDKCRAALVGIAGVEYRVGNVPDTWLGCDAAVVWWPLAHEQYGGIPKSGVAQVLFSSLEGDAPEVILATPPGPGGTSGVGPTDPEIEDYTFTSLDESIREYLRLFPGCRDKATILIHLEVAGINRRDMKAPLRGIERFLRVRR</sequence>
<evidence type="ECO:0000313" key="1">
    <source>
        <dbReference type="EMBL" id="GHE54178.1"/>
    </source>
</evidence>
<proteinExistence type="predicted"/>
<dbReference type="Proteomes" id="UP000603227">
    <property type="component" value="Unassembled WGS sequence"/>
</dbReference>
<name>A0A918ZJ11_9ACTN</name>
<accession>A0A918ZJ11</accession>
<keyword evidence="2" id="KW-1185">Reference proteome</keyword>
<dbReference type="AlphaFoldDB" id="A0A918ZJ11"/>
<dbReference type="EMBL" id="BNAT01000040">
    <property type="protein sequence ID" value="GHE54178.1"/>
    <property type="molecule type" value="Genomic_DNA"/>
</dbReference>
<evidence type="ECO:0000313" key="2">
    <source>
        <dbReference type="Proteomes" id="UP000603227"/>
    </source>
</evidence>